<evidence type="ECO:0000313" key="3">
    <source>
        <dbReference type="Proteomes" id="UP000624703"/>
    </source>
</evidence>
<organism evidence="2 3">
    <name type="scientific">Persicirhabdus sediminis</name>
    <dbReference type="NCBI Taxonomy" id="454144"/>
    <lineage>
        <taxon>Bacteria</taxon>
        <taxon>Pseudomonadati</taxon>
        <taxon>Verrucomicrobiota</taxon>
        <taxon>Verrucomicrobiia</taxon>
        <taxon>Verrucomicrobiales</taxon>
        <taxon>Verrucomicrobiaceae</taxon>
        <taxon>Persicirhabdus</taxon>
    </lineage>
</organism>
<evidence type="ECO:0000313" key="2">
    <source>
        <dbReference type="EMBL" id="MBK1792181.1"/>
    </source>
</evidence>
<proteinExistence type="predicted"/>
<accession>A0A8J7MG47</accession>
<dbReference type="Proteomes" id="UP000624703">
    <property type="component" value="Unassembled WGS sequence"/>
</dbReference>
<gene>
    <name evidence="2" type="ORF">JIN82_13550</name>
</gene>
<dbReference type="AlphaFoldDB" id="A0A8J7MG47"/>
<evidence type="ECO:0000256" key="1">
    <source>
        <dbReference type="SAM" id="SignalP"/>
    </source>
</evidence>
<feature type="chain" id="PRO_5035282211" evidence="1">
    <location>
        <begin position="26"/>
        <end position="131"/>
    </location>
</feature>
<protein>
    <submittedName>
        <fullName evidence="2">Uncharacterized protein</fullName>
    </submittedName>
</protein>
<keyword evidence="1" id="KW-0732">Signal</keyword>
<keyword evidence="3" id="KW-1185">Reference proteome</keyword>
<comment type="caution">
    <text evidence="2">The sequence shown here is derived from an EMBL/GenBank/DDBJ whole genome shotgun (WGS) entry which is preliminary data.</text>
</comment>
<feature type="signal peptide" evidence="1">
    <location>
        <begin position="1"/>
        <end position="25"/>
    </location>
</feature>
<reference evidence="2" key="1">
    <citation type="submission" date="2021-01" db="EMBL/GenBank/DDBJ databases">
        <title>Modified the classification status of verrucomicrobia.</title>
        <authorList>
            <person name="Feng X."/>
        </authorList>
    </citation>
    <scope>NUCLEOTIDE SEQUENCE</scope>
    <source>
        <strain evidence="2">_KCTC 22039</strain>
    </source>
</reference>
<name>A0A8J7MG47_9BACT</name>
<dbReference type="RefSeq" id="WP_200312196.1">
    <property type="nucleotide sequence ID" value="NZ_JAENIM010000044.1"/>
</dbReference>
<sequence>MKKMILSIGLVCTALFGLSTSGLDARPHGHGGHGHQKSHTYVSGHTACGCKIYTKRVVSHYQRCGSPVYRYYAQPVNHSCRSHCRPVRPQRSHCGSSRPSRHGAYNNGGYYKPSSGSVNFYGRSGSISYSW</sequence>
<dbReference type="EMBL" id="JAENIM010000044">
    <property type="protein sequence ID" value="MBK1792181.1"/>
    <property type="molecule type" value="Genomic_DNA"/>
</dbReference>